<dbReference type="HOGENOM" id="CLU_423758_0_0_0"/>
<keyword evidence="5" id="KW-1185">Reference proteome</keyword>
<feature type="domain" description="Amidohydrolase-related" evidence="2">
    <location>
        <begin position="416"/>
        <end position="581"/>
    </location>
</feature>
<dbReference type="InterPro" id="IPR029063">
    <property type="entry name" value="SAM-dependent_MTases_sf"/>
</dbReference>
<feature type="domain" description="Methyltransferase type 11" evidence="3">
    <location>
        <begin position="50"/>
        <end position="142"/>
    </location>
</feature>
<evidence type="ECO:0000259" key="2">
    <source>
        <dbReference type="Pfam" id="PF01979"/>
    </source>
</evidence>
<evidence type="ECO:0000259" key="3">
    <source>
        <dbReference type="Pfam" id="PF08241"/>
    </source>
</evidence>
<reference evidence="5" key="1">
    <citation type="submission" date="2011-01" db="EMBL/GenBank/DDBJ databases">
        <title>Complete sequence of chromosome of Acidobacterium sp. MP5ACTX9.</title>
        <authorList>
            <consortium name="US DOE Joint Genome Institute"/>
            <person name="Lucas S."/>
            <person name="Copeland A."/>
            <person name="Lapidus A."/>
            <person name="Cheng J.-F."/>
            <person name="Goodwin L."/>
            <person name="Pitluck S."/>
            <person name="Teshima H."/>
            <person name="Detter J.C."/>
            <person name="Han C."/>
            <person name="Tapia R."/>
            <person name="Land M."/>
            <person name="Hauser L."/>
            <person name="Kyrpides N."/>
            <person name="Ivanova N."/>
            <person name="Ovchinnikova G."/>
            <person name="Pagani I."/>
            <person name="Rawat S.R."/>
            <person name="Mannisto M."/>
            <person name="Haggblom M.M."/>
            <person name="Woyke T."/>
        </authorList>
    </citation>
    <scope>NUCLEOTIDE SEQUENCE [LARGE SCALE GENOMIC DNA]</scope>
    <source>
        <strain evidence="5">MP5ACTX9</strain>
    </source>
</reference>
<dbReference type="eggNOG" id="COG0402">
    <property type="taxonomic scope" value="Bacteria"/>
</dbReference>
<dbReference type="RefSeq" id="WP_013578970.1">
    <property type="nucleotide sequence ID" value="NC_015064.1"/>
</dbReference>
<dbReference type="SUPFAM" id="SSF51556">
    <property type="entry name" value="Metallo-dependent hydrolases"/>
    <property type="match status" value="1"/>
</dbReference>
<dbReference type="OrthoDB" id="9807210at2"/>
<dbReference type="GO" id="GO:0032259">
    <property type="term" value="P:methylation"/>
    <property type="evidence" value="ECO:0007669"/>
    <property type="project" value="UniProtKB-KW"/>
</dbReference>
<accession>E8WYP4</accession>
<dbReference type="SUPFAM" id="SSF51338">
    <property type="entry name" value="Composite domain of metallo-dependent hydrolases"/>
    <property type="match status" value="1"/>
</dbReference>
<evidence type="ECO:0000256" key="1">
    <source>
        <dbReference type="ARBA" id="ARBA00022801"/>
    </source>
</evidence>
<dbReference type="InterPro" id="IPR032466">
    <property type="entry name" value="Metal_Hydrolase"/>
</dbReference>
<keyword evidence="4" id="KW-0808">Transferase</keyword>
<dbReference type="InterPro" id="IPR011059">
    <property type="entry name" value="Metal-dep_hydrolase_composite"/>
</dbReference>
<dbReference type="eggNOG" id="COG2226">
    <property type="taxonomic scope" value="Bacteria"/>
</dbReference>
<keyword evidence="4" id="KW-0489">Methyltransferase</keyword>
<dbReference type="GO" id="GO:0008757">
    <property type="term" value="F:S-adenosylmethionine-dependent methyltransferase activity"/>
    <property type="evidence" value="ECO:0007669"/>
    <property type="project" value="InterPro"/>
</dbReference>
<dbReference type="STRING" id="1198114.AciX9_0571"/>
<dbReference type="Gene3D" id="3.40.50.150">
    <property type="entry name" value="Vaccinia Virus protein VP39"/>
    <property type="match status" value="1"/>
</dbReference>
<dbReference type="PANTHER" id="PTHR43794:SF11">
    <property type="entry name" value="AMIDOHYDROLASE-RELATED DOMAIN-CONTAINING PROTEIN"/>
    <property type="match status" value="1"/>
</dbReference>
<dbReference type="InterPro" id="IPR050287">
    <property type="entry name" value="MTA/SAH_deaminase"/>
</dbReference>
<evidence type="ECO:0000313" key="4">
    <source>
        <dbReference type="EMBL" id="ADW67642.1"/>
    </source>
</evidence>
<dbReference type="Proteomes" id="UP000000343">
    <property type="component" value="Chromosome"/>
</dbReference>
<sequence>MTETPTIDTPQSGVFDRWAEVYDTQQNPLLSLEERTLTPLLPTALGKHWLDIGCGTGRWLHRLEALEPASLTGIDSSSTMLEHASSKLALQAVLIHGDCSSLPAEDCSQDCLLSSFVLSYLPDLPSFAAECARALKPGGCLLLSDMHPGTARERGWTRSFTVSGETFDIAAESPSLDEIVQAFTSAGFDLVTLLEPSFDAPERPLFERTGRLKEYEALTTVPAIYILKLKKRTPSKLSHRADSIQLTNTTWCIGSKDWQRGTLSTIEGRFAQHTEAPDSVLSSIDLSGFVLLPGLINAHDHLEFALFPNLGRSPSEAPYSNSAEWAREIHKLHAEIIDLHKRVPLETRVWWGAIRNLLCGVTTVCHHNPLHLECTLPDFPVRVVEDFGWAHSLDFAPDIADRFQAASSHLPFIIHAGEGVDVQARSELAALDDLGFLGPHTLLVHGLAFTPDDAALLNQRRTALILCPTSNQFLFHQTPANSFINGIDRVALGSDSPLTAAGDLLDEVNLLYREQHLDAATLFNLVTASPAEMLCLQEGEGHITPGARADLIAVRETPHNPADTLANLSFDQVELVLLAGRVQLASQTLYERLPFHLRDGLEPLEVAGNLRWLRAPITTLFESAEAVLGRGTLRLGGKEVHRVAAL</sequence>
<proteinExistence type="predicted"/>
<dbReference type="Pfam" id="PF08241">
    <property type="entry name" value="Methyltransf_11"/>
    <property type="match status" value="1"/>
</dbReference>
<dbReference type="EMBL" id="CP002480">
    <property type="protein sequence ID" value="ADW67642.1"/>
    <property type="molecule type" value="Genomic_DNA"/>
</dbReference>
<dbReference type="PANTHER" id="PTHR43794">
    <property type="entry name" value="AMINOHYDROLASE SSNA-RELATED"/>
    <property type="match status" value="1"/>
</dbReference>
<gene>
    <name evidence="4" type="ordered locus">AciX9_0571</name>
</gene>
<dbReference type="CDD" id="cd02440">
    <property type="entry name" value="AdoMet_MTases"/>
    <property type="match status" value="1"/>
</dbReference>
<dbReference type="PaxDb" id="1198114-AciX9_0571"/>
<protein>
    <submittedName>
        <fullName evidence="4">Methyltransferase type 11</fullName>
    </submittedName>
</protein>
<dbReference type="Pfam" id="PF01979">
    <property type="entry name" value="Amidohydro_1"/>
    <property type="match status" value="1"/>
</dbReference>
<dbReference type="GO" id="GO:0016810">
    <property type="term" value="F:hydrolase activity, acting on carbon-nitrogen (but not peptide) bonds"/>
    <property type="evidence" value="ECO:0007669"/>
    <property type="project" value="InterPro"/>
</dbReference>
<dbReference type="InterPro" id="IPR006680">
    <property type="entry name" value="Amidohydro-rel"/>
</dbReference>
<dbReference type="KEGG" id="acm:AciX9_0571"/>
<dbReference type="Gene3D" id="3.20.20.140">
    <property type="entry name" value="Metal-dependent hydrolases"/>
    <property type="match status" value="1"/>
</dbReference>
<evidence type="ECO:0000313" key="5">
    <source>
        <dbReference type="Proteomes" id="UP000000343"/>
    </source>
</evidence>
<name>E8WYP4_GRATM</name>
<organism evidence="5">
    <name type="scientific">Granulicella tundricola (strain ATCC BAA-1859 / DSM 23138 / MP5ACTX9)</name>
    <dbReference type="NCBI Taxonomy" id="1198114"/>
    <lineage>
        <taxon>Bacteria</taxon>
        <taxon>Pseudomonadati</taxon>
        <taxon>Acidobacteriota</taxon>
        <taxon>Terriglobia</taxon>
        <taxon>Terriglobales</taxon>
        <taxon>Acidobacteriaceae</taxon>
        <taxon>Granulicella</taxon>
    </lineage>
</organism>
<dbReference type="SUPFAM" id="SSF53335">
    <property type="entry name" value="S-adenosyl-L-methionine-dependent methyltransferases"/>
    <property type="match status" value="1"/>
</dbReference>
<dbReference type="InterPro" id="IPR013216">
    <property type="entry name" value="Methyltransf_11"/>
</dbReference>
<keyword evidence="1" id="KW-0378">Hydrolase</keyword>
<dbReference type="AlphaFoldDB" id="E8WYP4"/>